<keyword evidence="1" id="KW-0732">Signal</keyword>
<evidence type="ECO:0000313" key="3">
    <source>
        <dbReference type="Proteomes" id="UP001162741"/>
    </source>
</evidence>
<dbReference type="EMBL" id="CP107006">
    <property type="protein sequence ID" value="UYQ95142.1"/>
    <property type="molecule type" value="Genomic_DNA"/>
</dbReference>
<dbReference type="Proteomes" id="UP001162741">
    <property type="component" value="Chromosome"/>
</dbReference>
<organism evidence="2 3">
    <name type="scientific">Chitinophaga horti</name>
    <dbReference type="NCBI Taxonomy" id="2920382"/>
    <lineage>
        <taxon>Bacteria</taxon>
        <taxon>Pseudomonadati</taxon>
        <taxon>Bacteroidota</taxon>
        <taxon>Chitinophagia</taxon>
        <taxon>Chitinophagales</taxon>
        <taxon>Chitinophagaceae</taxon>
        <taxon>Chitinophaga</taxon>
    </lineage>
</organism>
<dbReference type="Pfam" id="PF14060">
    <property type="entry name" value="DUF4252"/>
    <property type="match status" value="1"/>
</dbReference>
<gene>
    <name evidence="2" type="ORF">MKQ68_08535</name>
</gene>
<dbReference type="InterPro" id="IPR025348">
    <property type="entry name" value="DUF4252"/>
</dbReference>
<reference evidence="2" key="1">
    <citation type="submission" date="2022-10" db="EMBL/GenBank/DDBJ databases">
        <title>Chitinophaga sp. nov., isolated from soil.</title>
        <authorList>
            <person name="Jeon C.O."/>
        </authorList>
    </citation>
    <scope>NUCLEOTIDE SEQUENCE</scope>
    <source>
        <strain evidence="2">R8</strain>
    </source>
</reference>
<proteinExistence type="predicted"/>
<evidence type="ECO:0000256" key="1">
    <source>
        <dbReference type="SAM" id="SignalP"/>
    </source>
</evidence>
<protein>
    <submittedName>
        <fullName evidence="2">DUF4252 domain-containing protein</fullName>
    </submittedName>
</protein>
<feature type="signal peptide" evidence="1">
    <location>
        <begin position="1"/>
        <end position="19"/>
    </location>
</feature>
<sequence length="174" mass="19326">MKKIIMLLAFTLTTASLWAQSSIDKFYQKYANDESFTVINITPKMFTMFSKVDSNDPDAKKVMQVAKKLTGLRILVNEGGKDANRLFHEASGLLSKDFEELMTIKDKETNLKFMVKENAKGNIAELIMLVGGDEFVALTITGDISLSEISSIAKDMDISGFDKLTAVDKAPKKK</sequence>
<evidence type="ECO:0000313" key="2">
    <source>
        <dbReference type="EMBL" id="UYQ95142.1"/>
    </source>
</evidence>
<dbReference type="RefSeq" id="WP_244837770.1">
    <property type="nucleotide sequence ID" value="NZ_CP107006.1"/>
</dbReference>
<accession>A0ABY6J6A3</accession>
<name>A0ABY6J6A3_9BACT</name>
<feature type="chain" id="PRO_5046958695" evidence="1">
    <location>
        <begin position="20"/>
        <end position="174"/>
    </location>
</feature>
<keyword evidence="3" id="KW-1185">Reference proteome</keyword>